<evidence type="ECO:0000256" key="7">
    <source>
        <dbReference type="ARBA" id="ARBA00023204"/>
    </source>
</evidence>
<dbReference type="PANTHER" id="PTHR11059">
    <property type="entry name" value="DNA REPAIR PROTEIN RECN"/>
    <property type="match status" value="1"/>
</dbReference>
<dbReference type="KEGG" id="pbt:ING2E5B_1779"/>
<keyword evidence="13" id="KW-1185">Reference proteome</keyword>
<evidence type="ECO:0000256" key="1">
    <source>
        <dbReference type="ARBA" id="ARBA00003618"/>
    </source>
</evidence>
<evidence type="ECO:0000256" key="6">
    <source>
        <dbReference type="ARBA" id="ARBA00022840"/>
    </source>
</evidence>
<dbReference type="FunFam" id="3.40.50.300:FF:000319">
    <property type="entry name" value="DNA repair protein RecN"/>
    <property type="match status" value="1"/>
</dbReference>
<protein>
    <recommendedName>
        <fullName evidence="3 9">DNA repair protein RecN</fullName>
    </recommendedName>
    <alternativeName>
        <fullName evidence="8 9">Recombination protein N</fullName>
    </alternativeName>
</protein>
<keyword evidence="6" id="KW-0067">ATP-binding</keyword>
<dbReference type="HOGENOM" id="CLU_018297_3_1_10"/>
<evidence type="ECO:0000256" key="9">
    <source>
        <dbReference type="PIRNR" id="PIRNR003128"/>
    </source>
</evidence>
<organism evidence="12 13">
    <name type="scientific">Fermentimonas caenicola</name>
    <dbReference type="NCBI Taxonomy" id="1562970"/>
    <lineage>
        <taxon>Bacteria</taxon>
        <taxon>Pseudomonadati</taxon>
        <taxon>Bacteroidota</taxon>
        <taxon>Bacteroidia</taxon>
        <taxon>Bacteroidales</taxon>
        <taxon>Dysgonomonadaceae</taxon>
        <taxon>Fermentimonas</taxon>
    </lineage>
</organism>
<dbReference type="AlphaFoldDB" id="A0A098C290"/>
<dbReference type="Gene3D" id="3.40.50.300">
    <property type="entry name" value="P-loop containing nucleotide triphosphate hydrolases"/>
    <property type="match status" value="2"/>
</dbReference>
<dbReference type="GO" id="GO:0006310">
    <property type="term" value="P:DNA recombination"/>
    <property type="evidence" value="ECO:0007669"/>
    <property type="project" value="InterPro"/>
</dbReference>
<dbReference type="InterPro" id="IPR004604">
    <property type="entry name" value="DNA_recomb/repair_RecN"/>
</dbReference>
<proteinExistence type="inferred from homology"/>
<dbReference type="PATRIC" id="fig|1562970.3.peg.1764"/>
<evidence type="ECO:0000256" key="10">
    <source>
        <dbReference type="SAM" id="Coils"/>
    </source>
</evidence>
<dbReference type="Pfam" id="PF02463">
    <property type="entry name" value="SMC_N"/>
    <property type="match status" value="1"/>
</dbReference>
<sequence length="555" mass="62829">MLKSLTIENYALIDSIHIEFDTGLTVITGETGAGKSILLGALSLILGQRADSRHIKHGESRCLIEGVFDISTYNLKSFFDDHDWVYDGNECILRREIWSTGKSRAFVNDSPVYLNDLKEIGEKLIDIHSQHQNLALNDNLFQLNVVDTLARTGKELREYVDAYKDYRSSEKELNDMRLQAQKNREEEDYLRFQHKGLSEVSLKPGEQEELEEELEALTHSEEIKSGLFAVISMLSEDENNIESLLKSTKDTLQNVQNVYPKVAELTERVMSAYIDLKDVRDDVSRNFEEIEYNPERQQIIEERLSAIYNLQKKHSVATVEELIKLRDEIDEQLKNIDSLDEKISVLEKKTAEKRTIMLKKGKSLSKKRQEAAPEIEKQLMERLAYLKIANSRFKCEFKEKSNPDITGIDNLEFLFSANRNTSLQPVSEVASGGEISRLMLCLKAMIAGATALPAIIFDEIDTGTSGDVADRVGTIMREMSREMQVITITHLPQIASKGDAHFVVYKEDTKDGVTSKIKALSHDERVEEVAQMLSGAEVTSEAIENAKAILGIQSE</sequence>
<dbReference type="GO" id="GO:0005524">
    <property type="term" value="F:ATP binding"/>
    <property type="evidence" value="ECO:0007669"/>
    <property type="project" value="UniProtKB-KW"/>
</dbReference>
<gene>
    <name evidence="12" type="ORF">ING2E5B_1779</name>
</gene>
<evidence type="ECO:0000313" key="12">
    <source>
        <dbReference type="EMBL" id="CEA16523.1"/>
    </source>
</evidence>
<evidence type="ECO:0000256" key="3">
    <source>
        <dbReference type="ARBA" id="ARBA00021315"/>
    </source>
</evidence>
<evidence type="ECO:0000256" key="4">
    <source>
        <dbReference type="ARBA" id="ARBA00022741"/>
    </source>
</evidence>
<dbReference type="PANTHER" id="PTHR11059:SF0">
    <property type="entry name" value="DNA REPAIR PROTEIN RECN"/>
    <property type="match status" value="1"/>
</dbReference>
<comment type="similarity">
    <text evidence="2 9">Belongs to the RecN family.</text>
</comment>
<feature type="domain" description="RecF/RecN/SMC N-terminal" evidence="11">
    <location>
        <begin position="1"/>
        <end position="508"/>
    </location>
</feature>
<evidence type="ECO:0000256" key="2">
    <source>
        <dbReference type="ARBA" id="ARBA00009441"/>
    </source>
</evidence>
<dbReference type="STRING" id="1562970.ING2E5B_1779"/>
<name>A0A098C290_9BACT</name>
<accession>A0A098C290</accession>
<dbReference type="InterPro" id="IPR027417">
    <property type="entry name" value="P-loop_NTPase"/>
</dbReference>
<dbReference type="CDD" id="cd03241">
    <property type="entry name" value="ABC_RecN"/>
    <property type="match status" value="2"/>
</dbReference>
<dbReference type="GO" id="GO:0009432">
    <property type="term" value="P:SOS response"/>
    <property type="evidence" value="ECO:0007669"/>
    <property type="project" value="TreeGrafter"/>
</dbReference>
<dbReference type="OrthoDB" id="9806954at2"/>
<keyword evidence="4" id="KW-0547">Nucleotide-binding</keyword>
<reference evidence="12 13" key="1">
    <citation type="submission" date="2014-08" db="EMBL/GenBank/DDBJ databases">
        <authorList>
            <person name="Wibberg D."/>
        </authorList>
    </citation>
    <scope>NUCLEOTIDE SEQUENCE [LARGE SCALE GENOMIC DNA]</scope>
    <source>
        <strain evidence="13">ING2-E5B</strain>
    </source>
</reference>
<dbReference type="GO" id="GO:0043590">
    <property type="term" value="C:bacterial nucleoid"/>
    <property type="evidence" value="ECO:0007669"/>
    <property type="project" value="TreeGrafter"/>
</dbReference>
<keyword evidence="10" id="KW-0175">Coiled coil</keyword>
<dbReference type="Proteomes" id="UP000032417">
    <property type="component" value="Chromosome 1"/>
</dbReference>
<keyword evidence="7 9" id="KW-0234">DNA repair</keyword>
<dbReference type="GO" id="GO:0006281">
    <property type="term" value="P:DNA repair"/>
    <property type="evidence" value="ECO:0007669"/>
    <property type="project" value="UniProtKB-KW"/>
</dbReference>
<comment type="function">
    <text evidence="1 9">May be involved in recombinational repair of damaged DNA.</text>
</comment>
<evidence type="ECO:0000256" key="5">
    <source>
        <dbReference type="ARBA" id="ARBA00022763"/>
    </source>
</evidence>
<evidence type="ECO:0000259" key="11">
    <source>
        <dbReference type="Pfam" id="PF02463"/>
    </source>
</evidence>
<evidence type="ECO:0000256" key="8">
    <source>
        <dbReference type="ARBA" id="ARBA00033408"/>
    </source>
</evidence>
<dbReference type="EMBL" id="LN515532">
    <property type="protein sequence ID" value="CEA16523.1"/>
    <property type="molecule type" value="Genomic_DNA"/>
</dbReference>
<feature type="coiled-coil region" evidence="10">
    <location>
        <begin position="322"/>
        <end position="349"/>
    </location>
</feature>
<dbReference type="InterPro" id="IPR003395">
    <property type="entry name" value="RecF/RecN/SMC_N"/>
</dbReference>
<keyword evidence="5 9" id="KW-0227">DNA damage</keyword>
<dbReference type="SUPFAM" id="SSF52540">
    <property type="entry name" value="P-loop containing nucleoside triphosphate hydrolases"/>
    <property type="match status" value="2"/>
</dbReference>
<dbReference type="NCBIfam" id="TIGR00634">
    <property type="entry name" value="recN"/>
    <property type="match status" value="1"/>
</dbReference>
<dbReference type="PIRSF" id="PIRSF003128">
    <property type="entry name" value="RecN"/>
    <property type="match status" value="1"/>
</dbReference>
<evidence type="ECO:0000313" key="13">
    <source>
        <dbReference type="Proteomes" id="UP000032417"/>
    </source>
</evidence>
<dbReference type="NCBIfam" id="NF008121">
    <property type="entry name" value="PRK10869.1"/>
    <property type="match status" value="1"/>
</dbReference>